<evidence type="ECO:0000313" key="4">
    <source>
        <dbReference type="Proteomes" id="UP001295684"/>
    </source>
</evidence>
<keyword evidence="2" id="KW-1133">Transmembrane helix</keyword>
<evidence type="ECO:0000256" key="1">
    <source>
        <dbReference type="SAM" id="MobiDB-lite"/>
    </source>
</evidence>
<dbReference type="AlphaFoldDB" id="A0AAD1XK31"/>
<feature type="transmembrane region" description="Helical" evidence="2">
    <location>
        <begin position="96"/>
        <end position="117"/>
    </location>
</feature>
<sequence length="285" mass="33073">MTRNRKGYSKFEDEAENDIDIFKSDPLHLDDQGYQGSSSLDSKEEDKKSDLESGNTFQKKNNRLKKYKDLHVYPHDSFISSSGDVIAEIFFKSISYILFGMWLIQFILGMACIYFYPKQKILNFYLYSYTIVFTFKWLIAAIYTSFFCGLSWMTISLFCIEISWKTLKSGWITLFMLIIGVLLMISVPTGLHALYIPADIPTAYCLFIYIEVAITALHVIQTLKKIMMAVFNSSKFNSEINLLPSERPKDIIEETKAKEKIKDDPYARVRTAIYKDTSRAPRRKQ</sequence>
<dbReference type="EMBL" id="CAMPGE010015458">
    <property type="protein sequence ID" value="CAI2374080.1"/>
    <property type="molecule type" value="Genomic_DNA"/>
</dbReference>
<keyword evidence="4" id="KW-1185">Reference proteome</keyword>
<comment type="caution">
    <text evidence="3">The sequence shown here is derived from an EMBL/GenBank/DDBJ whole genome shotgun (WGS) entry which is preliminary data.</text>
</comment>
<reference evidence="3" key="1">
    <citation type="submission" date="2023-07" db="EMBL/GenBank/DDBJ databases">
        <authorList>
            <consortium name="AG Swart"/>
            <person name="Singh M."/>
            <person name="Singh A."/>
            <person name="Seah K."/>
            <person name="Emmerich C."/>
        </authorList>
    </citation>
    <scope>NUCLEOTIDE SEQUENCE</scope>
    <source>
        <strain evidence="3">DP1</strain>
    </source>
</reference>
<feature type="region of interest" description="Disordered" evidence="1">
    <location>
        <begin position="23"/>
        <end position="55"/>
    </location>
</feature>
<keyword evidence="2" id="KW-0472">Membrane</keyword>
<protein>
    <recommendedName>
        <fullName evidence="5">Transmembrane protein</fullName>
    </recommendedName>
</protein>
<evidence type="ECO:0000313" key="3">
    <source>
        <dbReference type="EMBL" id="CAI2374080.1"/>
    </source>
</evidence>
<accession>A0AAD1XK31</accession>
<evidence type="ECO:0008006" key="5">
    <source>
        <dbReference type="Google" id="ProtNLM"/>
    </source>
</evidence>
<proteinExistence type="predicted"/>
<dbReference type="Proteomes" id="UP001295684">
    <property type="component" value="Unassembled WGS sequence"/>
</dbReference>
<organism evidence="3 4">
    <name type="scientific">Euplotes crassus</name>
    <dbReference type="NCBI Taxonomy" id="5936"/>
    <lineage>
        <taxon>Eukaryota</taxon>
        <taxon>Sar</taxon>
        <taxon>Alveolata</taxon>
        <taxon>Ciliophora</taxon>
        <taxon>Intramacronucleata</taxon>
        <taxon>Spirotrichea</taxon>
        <taxon>Hypotrichia</taxon>
        <taxon>Euplotida</taxon>
        <taxon>Euplotidae</taxon>
        <taxon>Moneuplotes</taxon>
    </lineage>
</organism>
<evidence type="ECO:0000256" key="2">
    <source>
        <dbReference type="SAM" id="Phobius"/>
    </source>
</evidence>
<feature type="transmembrane region" description="Helical" evidence="2">
    <location>
        <begin position="172"/>
        <end position="195"/>
    </location>
</feature>
<name>A0AAD1XK31_EUPCR</name>
<feature type="transmembrane region" description="Helical" evidence="2">
    <location>
        <begin position="137"/>
        <end position="160"/>
    </location>
</feature>
<feature type="compositionally biased region" description="Basic and acidic residues" evidence="1">
    <location>
        <begin position="41"/>
        <end position="51"/>
    </location>
</feature>
<gene>
    <name evidence="3" type="ORF">ECRASSUSDP1_LOCUS15431</name>
</gene>
<feature type="transmembrane region" description="Helical" evidence="2">
    <location>
        <begin position="201"/>
        <end position="220"/>
    </location>
</feature>
<keyword evidence="2" id="KW-0812">Transmembrane</keyword>